<feature type="chain" id="PRO_5018324445" evidence="1">
    <location>
        <begin position="24"/>
        <end position="108"/>
    </location>
</feature>
<keyword evidence="1" id="KW-0732">Signal</keyword>
<feature type="signal peptide" evidence="1">
    <location>
        <begin position="1"/>
        <end position="23"/>
    </location>
</feature>
<sequence length="108" mass="12160">MKKWFMPMIVGLCLGLTPTLAKAQGSLSSLRCDSRLVLIGDTKGSVAAKCGPPLYQQYVGEKIVRTRYGYDKRVVEEWVYNFGPTDFVHTLRFEGGRLAEIHRGERGH</sequence>
<name>A0A3N1UG19_9BACT</name>
<evidence type="ECO:0000256" key="1">
    <source>
        <dbReference type="SAM" id="SignalP"/>
    </source>
</evidence>
<dbReference type="Pfam" id="PF11006">
    <property type="entry name" value="DUF2845"/>
    <property type="match status" value="1"/>
</dbReference>
<evidence type="ECO:0000313" key="2">
    <source>
        <dbReference type="EMBL" id="ROQ90214.1"/>
    </source>
</evidence>
<dbReference type="RefSeq" id="WP_123291274.1">
    <property type="nucleotide sequence ID" value="NZ_RJVA01000015.1"/>
</dbReference>
<comment type="caution">
    <text evidence="2">The sequence shown here is derived from an EMBL/GenBank/DDBJ whole genome shotgun (WGS) entry which is preliminary data.</text>
</comment>
<organism evidence="2 3">
    <name type="scientific">Desulfosoma caldarium</name>
    <dbReference type="NCBI Taxonomy" id="610254"/>
    <lineage>
        <taxon>Bacteria</taxon>
        <taxon>Pseudomonadati</taxon>
        <taxon>Thermodesulfobacteriota</taxon>
        <taxon>Syntrophobacteria</taxon>
        <taxon>Syntrophobacterales</taxon>
        <taxon>Syntrophobacteraceae</taxon>
        <taxon>Desulfosoma</taxon>
    </lineage>
</organism>
<dbReference type="InterPro" id="IPR021268">
    <property type="entry name" value="DUF2845"/>
</dbReference>
<evidence type="ECO:0000313" key="3">
    <source>
        <dbReference type="Proteomes" id="UP000276223"/>
    </source>
</evidence>
<proteinExistence type="predicted"/>
<keyword evidence="3" id="KW-1185">Reference proteome</keyword>
<dbReference type="EMBL" id="RJVA01000015">
    <property type="protein sequence ID" value="ROQ90214.1"/>
    <property type="molecule type" value="Genomic_DNA"/>
</dbReference>
<dbReference type="Proteomes" id="UP000276223">
    <property type="component" value="Unassembled WGS sequence"/>
</dbReference>
<dbReference type="OrthoDB" id="5522210at2"/>
<protein>
    <submittedName>
        <fullName evidence="2">Uncharacterized protein DUF2845</fullName>
    </submittedName>
</protein>
<dbReference type="AlphaFoldDB" id="A0A3N1UG19"/>
<reference evidence="2 3" key="1">
    <citation type="submission" date="2018-11" db="EMBL/GenBank/DDBJ databases">
        <title>Genomic Encyclopedia of Type Strains, Phase IV (KMG-IV): sequencing the most valuable type-strain genomes for metagenomic binning, comparative biology and taxonomic classification.</title>
        <authorList>
            <person name="Goeker M."/>
        </authorList>
    </citation>
    <scope>NUCLEOTIDE SEQUENCE [LARGE SCALE GENOMIC DNA]</scope>
    <source>
        <strain evidence="2 3">DSM 22027</strain>
    </source>
</reference>
<accession>A0A3N1UG19</accession>
<gene>
    <name evidence="2" type="ORF">EDC27_2831</name>
</gene>